<evidence type="ECO:0000256" key="6">
    <source>
        <dbReference type="SAM" id="MobiDB-lite"/>
    </source>
</evidence>
<dbReference type="Proteomes" id="UP001317705">
    <property type="component" value="Chromosome"/>
</dbReference>
<feature type="compositionally biased region" description="Pro residues" evidence="6">
    <location>
        <begin position="507"/>
        <end position="524"/>
    </location>
</feature>
<dbReference type="Pfam" id="PF13311">
    <property type="entry name" value="DUF4080"/>
    <property type="match status" value="1"/>
</dbReference>
<keyword evidence="2" id="KW-0949">S-adenosyl-L-methionine</keyword>
<dbReference type="Gene3D" id="3.80.30.20">
    <property type="entry name" value="tm_1862 like domain"/>
    <property type="match status" value="1"/>
</dbReference>
<dbReference type="PANTHER" id="PTHR43409">
    <property type="entry name" value="ANAEROBIC MAGNESIUM-PROTOPORPHYRIN IX MONOMETHYL ESTER CYCLASE-RELATED"/>
    <property type="match status" value="1"/>
</dbReference>
<dbReference type="PROSITE" id="PS51332">
    <property type="entry name" value="B12_BINDING"/>
    <property type="match status" value="1"/>
</dbReference>
<evidence type="ECO:0000256" key="5">
    <source>
        <dbReference type="ARBA" id="ARBA00023014"/>
    </source>
</evidence>
<accession>A0ABN6VPU8</accession>
<evidence type="ECO:0000313" key="10">
    <source>
        <dbReference type="Proteomes" id="UP001317705"/>
    </source>
</evidence>
<dbReference type="CDD" id="cd02068">
    <property type="entry name" value="radical_SAM_B12_BD"/>
    <property type="match status" value="1"/>
</dbReference>
<dbReference type="InterPro" id="IPR006158">
    <property type="entry name" value="Cobalamin-bd"/>
</dbReference>
<sequence>MKLLLATLHAKYVHASLALPSLAAAGGDIAGVEIALGEYTVNEPREQVLRRLVAAGADVVAFSCYIWNIAETLALVADLKKIRPGCFVILGGPESSYGIFELLGRQPAVDCIVRDEGEATFRDCLEVLAAAWGRTAVEPLLATVPGLVFRSGEDIVANPPRLPVAELDSLPSPFAAGLVDLGKPLVYYESSRGCPFSCAFCMSSLEKGVRTYSPARIEADLELLLAAGVQTIKFVDRTFNYDAARANAIWEFILRRNRQSRCHFEIAADLLTEENIRLLARVPAGMFRFEIGVQSGGEATLERVGRKSDLARLFEAVARLRRETGVILHLDLVAGLPQEDFTGFLASLERLFAVAPHHIQVEPLKVLKGAPMRRIAVDEEYAFSDSPPYTILQTPWLSFAEIGAIGTISRLLDLLYNSGRFAASLASLAAERPLAEVFRLAAAYWEQREVPANLSLGGVFTTFWEFGGSILAAAERPGFADALAFDFCRIEYPGGAKLPPFFDAASPQPPSRPKTPAPELPAAPPGSRVRTFTRTFARDYRHAASAAGPVELLFVYTATPGEKLRVAILAPATSGPVPALS</sequence>
<dbReference type="CDD" id="cd01335">
    <property type="entry name" value="Radical_SAM"/>
    <property type="match status" value="1"/>
</dbReference>
<dbReference type="InterPro" id="IPR006638">
    <property type="entry name" value="Elp3/MiaA/NifB-like_rSAM"/>
</dbReference>
<proteinExistence type="predicted"/>
<name>A0ABN6VPU8_9BACT</name>
<evidence type="ECO:0000313" key="9">
    <source>
        <dbReference type="EMBL" id="BDV42268.1"/>
    </source>
</evidence>
<dbReference type="PROSITE" id="PS51918">
    <property type="entry name" value="RADICAL_SAM"/>
    <property type="match status" value="1"/>
</dbReference>
<evidence type="ECO:0000259" key="8">
    <source>
        <dbReference type="PROSITE" id="PS51918"/>
    </source>
</evidence>
<dbReference type="Gene3D" id="3.40.50.280">
    <property type="entry name" value="Cobalamin-binding domain"/>
    <property type="match status" value="1"/>
</dbReference>
<evidence type="ECO:0000256" key="3">
    <source>
        <dbReference type="ARBA" id="ARBA00022723"/>
    </source>
</evidence>
<keyword evidence="10" id="KW-1185">Reference proteome</keyword>
<dbReference type="RefSeq" id="WP_282002607.1">
    <property type="nucleotide sequence ID" value="NZ_AP027151.1"/>
</dbReference>
<dbReference type="PANTHER" id="PTHR43409:SF16">
    <property type="entry name" value="SLR0320 PROTEIN"/>
    <property type="match status" value="1"/>
</dbReference>
<protein>
    <recommendedName>
        <fullName evidence="11">B12-binding domain-containing radical SAM protein</fullName>
    </recommendedName>
</protein>
<feature type="domain" description="B12-binding" evidence="7">
    <location>
        <begin position="1"/>
        <end position="135"/>
    </location>
</feature>
<dbReference type="SFLD" id="SFLDG01123">
    <property type="entry name" value="methyltransferase_(Class_B)"/>
    <property type="match status" value="1"/>
</dbReference>
<evidence type="ECO:0000256" key="4">
    <source>
        <dbReference type="ARBA" id="ARBA00023004"/>
    </source>
</evidence>
<evidence type="ECO:0008006" key="11">
    <source>
        <dbReference type="Google" id="ProtNLM"/>
    </source>
</evidence>
<comment type="cofactor">
    <cofactor evidence="1">
        <name>[4Fe-4S] cluster</name>
        <dbReference type="ChEBI" id="CHEBI:49883"/>
    </cofactor>
</comment>
<dbReference type="InterPro" id="IPR007197">
    <property type="entry name" value="rSAM"/>
</dbReference>
<feature type="domain" description="Radical SAM core" evidence="8">
    <location>
        <begin position="180"/>
        <end position="409"/>
    </location>
</feature>
<dbReference type="Pfam" id="PF02310">
    <property type="entry name" value="B12-binding"/>
    <property type="match status" value="1"/>
</dbReference>
<evidence type="ECO:0000256" key="2">
    <source>
        <dbReference type="ARBA" id="ARBA00022691"/>
    </source>
</evidence>
<dbReference type="InterPro" id="IPR034466">
    <property type="entry name" value="Methyltransferase_Class_B"/>
</dbReference>
<dbReference type="EMBL" id="AP027151">
    <property type="protein sequence ID" value="BDV42268.1"/>
    <property type="molecule type" value="Genomic_DNA"/>
</dbReference>
<evidence type="ECO:0000256" key="1">
    <source>
        <dbReference type="ARBA" id="ARBA00001966"/>
    </source>
</evidence>
<reference evidence="9 10" key="1">
    <citation type="submission" date="2022-12" db="EMBL/GenBank/DDBJ databases">
        <title>Polyphasic characterization of Geotalea uranireducens NIT-SL11 newly isolated from a complex of sewage sludge and microbially reduced graphene oxide.</title>
        <authorList>
            <person name="Xie L."/>
            <person name="Yoshida N."/>
            <person name="Meng L."/>
        </authorList>
    </citation>
    <scope>NUCLEOTIDE SEQUENCE [LARGE SCALE GENOMIC DNA]</scope>
    <source>
        <strain evidence="9 10">NIT-SL11</strain>
    </source>
</reference>
<dbReference type="InterPro" id="IPR058240">
    <property type="entry name" value="rSAM_sf"/>
</dbReference>
<gene>
    <name evidence="9" type="ORF">GURASL_11910</name>
</gene>
<dbReference type="InterPro" id="IPR025288">
    <property type="entry name" value="DUF4080"/>
</dbReference>
<dbReference type="InterPro" id="IPR023404">
    <property type="entry name" value="rSAM_horseshoe"/>
</dbReference>
<dbReference type="SUPFAM" id="SSF102114">
    <property type="entry name" value="Radical SAM enzymes"/>
    <property type="match status" value="1"/>
</dbReference>
<feature type="region of interest" description="Disordered" evidence="6">
    <location>
        <begin position="503"/>
        <end position="527"/>
    </location>
</feature>
<organism evidence="9 10">
    <name type="scientific">Geotalea uraniireducens</name>
    <dbReference type="NCBI Taxonomy" id="351604"/>
    <lineage>
        <taxon>Bacteria</taxon>
        <taxon>Pseudomonadati</taxon>
        <taxon>Thermodesulfobacteriota</taxon>
        <taxon>Desulfuromonadia</taxon>
        <taxon>Geobacterales</taxon>
        <taxon>Geobacteraceae</taxon>
        <taxon>Geotalea</taxon>
    </lineage>
</organism>
<keyword evidence="4" id="KW-0408">Iron</keyword>
<keyword evidence="3" id="KW-0479">Metal-binding</keyword>
<dbReference type="InterPro" id="IPR051198">
    <property type="entry name" value="BchE-like"/>
</dbReference>
<keyword evidence="5" id="KW-0411">Iron-sulfur</keyword>
<dbReference type="SFLD" id="SFLDG01082">
    <property type="entry name" value="B12-binding_domain_containing"/>
    <property type="match status" value="1"/>
</dbReference>
<dbReference type="Pfam" id="PF04055">
    <property type="entry name" value="Radical_SAM"/>
    <property type="match status" value="1"/>
</dbReference>
<evidence type="ECO:0000259" key="7">
    <source>
        <dbReference type="PROSITE" id="PS51332"/>
    </source>
</evidence>
<dbReference type="SMART" id="SM00729">
    <property type="entry name" value="Elp3"/>
    <property type="match status" value="1"/>
</dbReference>
<dbReference type="SFLD" id="SFLDS00029">
    <property type="entry name" value="Radical_SAM"/>
    <property type="match status" value="1"/>
</dbReference>